<feature type="transmembrane region" description="Helical" evidence="5">
    <location>
        <begin position="1093"/>
        <end position="1114"/>
    </location>
</feature>
<feature type="transmembrane region" description="Helical" evidence="5">
    <location>
        <begin position="805"/>
        <end position="826"/>
    </location>
</feature>
<dbReference type="AlphaFoldDB" id="A0A9P7KSM4"/>
<protein>
    <recommendedName>
        <fullName evidence="6">Enoyl reductase (ER) domain-containing protein</fullName>
    </recommendedName>
</protein>
<dbReference type="Pfam" id="PF01490">
    <property type="entry name" value="Aa_trans"/>
    <property type="match status" value="1"/>
</dbReference>
<dbReference type="InterPro" id="IPR013057">
    <property type="entry name" value="AA_transpt_TM"/>
</dbReference>
<evidence type="ECO:0000256" key="3">
    <source>
        <dbReference type="ARBA" id="ARBA00022989"/>
    </source>
</evidence>
<feature type="transmembrane region" description="Helical" evidence="5">
    <location>
        <begin position="832"/>
        <end position="853"/>
    </location>
</feature>
<dbReference type="SUPFAM" id="SSF51735">
    <property type="entry name" value="NAD(P)-binding Rossmann-fold domains"/>
    <property type="match status" value="1"/>
</dbReference>
<comment type="caution">
    <text evidence="7">The sequence shown here is derived from an EMBL/GenBank/DDBJ whole genome shotgun (WGS) entry which is preliminary data.</text>
</comment>
<dbReference type="SUPFAM" id="SSF50129">
    <property type="entry name" value="GroES-like"/>
    <property type="match status" value="1"/>
</dbReference>
<dbReference type="Proteomes" id="UP000782241">
    <property type="component" value="Unassembled WGS sequence"/>
</dbReference>
<dbReference type="Gene3D" id="3.90.180.10">
    <property type="entry name" value="Medium-chain alcohol dehydrogenases, catalytic domain"/>
    <property type="match status" value="1"/>
</dbReference>
<accession>A0A9P7KSM4</accession>
<dbReference type="InterPro" id="IPR011032">
    <property type="entry name" value="GroES-like_sf"/>
</dbReference>
<dbReference type="InterPro" id="IPR013154">
    <property type="entry name" value="ADH-like_N"/>
</dbReference>
<feature type="transmembrane region" description="Helical" evidence="5">
    <location>
        <begin position="1028"/>
        <end position="1052"/>
    </location>
</feature>
<feature type="transmembrane region" description="Helical" evidence="5">
    <location>
        <begin position="865"/>
        <end position="886"/>
    </location>
</feature>
<dbReference type="Pfam" id="PF08240">
    <property type="entry name" value="ADH_N"/>
    <property type="match status" value="1"/>
</dbReference>
<dbReference type="GO" id="GO:0016491">
    <property type="term" value="F:oxidoreductase activity"/>
    <property type="evidence" value="ECO:0007669"/>
    <property type="project" value="InterPro"/>
</dbReference>
<keyword evidence="2 5" id="KW-0812">Transmembrane</keyword>
<dbReference type="InterPro" id="IPR020843">
    <property type="entry name" value="ER"/>
</dbReference>
<gene>
    <name evidence="7" type="ORF">KAF25_002019</name>
</gene>
<evidence type="ECO:0000256" key="5">
    <source>
        <dbReference type="SAM" id="Phobius"/>
    </source>
</evidence>
<dbReference type="PANTHER" id="PTHR45033">
    <property type="match status" value="1"/>
</dbReference>
<dbReference type="GO" id="GO:0016020">
    <property type="term" value="C:membrane"/>
    <property type="evidence" value="ECO:0007669"/>
    <property type="project" value="UniProtKB-SubCell"/>
</dbReference>
<evidence type="ECO:0000256" key="2">
    <source>
        <dbReference type="ARBA" id="ARBA00022692"/>
    </source>
</evidence>
<feature type="domain" description="Enoyl reductase (ER)" evidence="6">
    <location>
        <begin position="338"/>
        <end position="665"/>
    </location>
</feature>
<keyword evidence="8" id="KW-1185">Reference proteome</keyword>
<dbReference type="InterPro" id="IPR036291">
    <property type="entry name" value="NAD(P)-bd_dom_sf"/>
</dbReference>
<dbReference type="PANTHER" id="PTHR45033:SF2">
    <property type="entry name" value="ZINC-TYPE ALCOHOL DEHYDROGENASE-LIKE PROTEIN C1773.06C"/>
    <property type="match status" value="1"/>
</dbReference>
<evidence type="ECO:0000256" key="4">
    <source>
        <dbReference type="ARBA" id="ARBA00023136"/>
    </source>
</evidence>
<feature type="transmembrane region" description="Helical" evidence="5">
    <location>
        <begin position="946"/>
        <end position="968"/>
    </location>
</feature>
<feature type="transmembrane region" description="Helical" evidence="5">
    <location>
        <begin position="910"/>
        <end position="934"/>
    </location>
</feature>
<sequence>MAFSSPTLTKPPLNEDSLADLELLEHWHRYPITGDLCEATKQLQFSLVRLGFSHHYLLNSILGLTALQLYSEDRSQVKWYARAVAHQQAAITRARPHFEAFDQEQQQALLGFSAFTSMYAVAEPVHRPAKVHSLAQFDPIEEFLTALHFSRSTLLFVQQSYPPPVVSESWLLTKFVANRQITGKHLATRYPQLASLHEYVERCCEAEQKTACLHASTVLFRRIAMLSDNPGDPEPGKVIWGWGLEVHQTFLDLCSTRHPVALVILAHFTVLMTFYKEHWCMRGWPSGLLRHIMGVLGNQWEDAMKWPGDLVFGVTTLDLSLTMSTPTTTKAWTVEGSGSLDSLKFDNERALPTLSDNDVLVKIHAASLNYRDIMIALGTYPFPLAPNVIPGSDGAGEVVAVGSKVTRFQKGSKVVTLFMQAHYGGPLTPMALGTGLGGSIDGTFQQYGVFNENGLVGMPKNLSYLEAGTLSCSALTAWNALYGLKAVLPGDWVLTQGTGGVSISGLQFAKAAGARVIATTSSAAKADMLKKLGADHVINYKETPNWGEEAKRLTGGAGVEHVIEVGGAHTVTESLKAVALGGIVTIIGWIGGHGETGPSFPQILSSMAIVRGIVVGSREQFEAMIRVIEASNIKPVLDQRVFKLEDLKEAYKYLEDQKHFGKVAVQIELYITMSYPFEQVDEAAKKSDTRDLVQSPSLGPIETANTVTYDAVFGTITEDGPNYRNVGWIGTSVLMMKTQIGLGVLSIPAAFDTLGLLPGVICLLAVAIITTWSNYIVGIFKVNHPQVYGIDDASKLMFGTIGREVLAAGFSLYLVFAAGSGMLSISIGLNAISTHGTCTAIFVAVAAVGVIILSSIRTLERLSWIAWVGLVTLLVSVFMVTISVGVQNRPDAAPPGPWSSDWKLVGNSSFTAAASAISMFVLSYAGTPFFFPIVSEMRDPRHYTKALMLCQVVVTITYVTIGVVLYYYCGSYVASPALGSAGKLIKKISYGIALPGLFASTTLAIHLVGKHFFVRILRGSKHLTSNTFTHWATWFGCICGCAIISYCIASGIPVFGPLIGLIGALLGTLQCFQPMGCMWLYDNWSTGKEDKSAKWLFMVCWSLFVIISGTFLMIAGTYGSVIGIIDALKADGASGPWSCVDNSNST</sequence>
<keyword evidence="3 5" id="KW-1133">Transmembrane helix</keyword>
<evidence type="ECO:0000259" key="6">
    <source>
        <dbReference type="SMART" id="SM00829"/>
    </source>
</evidence>
<dbReference type="Gene3D" id="3.40.50.720">
    <property type="entry name" value="NAD(P)-binding Rossmann-like Domain"/>
    <property type="match status" value="1"/>
</dbReference>
<comment type="subcellular location">
    <subcellularLocation>
        <location evidence="1">Membrane</location>
    </subcellularLocation>
</comment>
<evidence type="ECO:0000256" key="1">
    <source>
        <dbReference type="ARBA" id="ARBA00004370"/>
    </source>
</evidence>
<keyword evidence="4 5" id="KW-0472">Membrane</keyword>
<dbReference type="Pfam" id="PF00107">
    <property type="entry name" value="ADH_zinc_N"/>
    <property type="match status" value="1"/>
</dbReference>
<name>A0A9P7KSM4_9HYPO</name>
<reference evidence="7" key="1">
    <citation type="submission" date="2021-04" db="EMBL/GenBank/DDBJ databases">
        <title>Draft genome of Fusarium avenaceum strain F156N33, isolated from an atmospheric sample in Virginia.</title>
        <authorList>
            <person name="Yang S."/>
            <person name="Vinatzer B.A."/>
            <person name="Coleman J."/>
        </authorList>
    </citation>
    <scope>NUCLEOTIDE SEQUENCE</scope>
    <source>
        <strain evidence="7">F156N33</strain>
    </source>
</reference>
<dbReference type="EMBL" id="JAGPUO010000011">
    <property type="protein sequence ID" value="KAG5659460.1"/>
    <property type="molecule type" value="Genomic_DNA"/>
</dbReference>
<organism evidence="7 8">
    <name type="scientific">Fusarium avenaceum</name>
    <dbReference type="NCBI Taxonomy" id="40199"/>
    <lineage>
        <taxon>Eukaryota</taxon>
        <taxon>Fungi</taxon>
        <taxon>Dikarya</taxon>
        <taxon>Ascomycota</taxon>
        <taxon>Pezizomycotina</taxon>
        <taxon>Sordariomycetes</taxon>
        <taxon>Hypocreomycetidae</taxon>
        <taxon>Hypocreales</taxon>
        <taxon>Nectriaceae</taxon>
        <taxon>Fusarium</taxon>
        <taxon>Fusarium tricinctum species complex</taxon>
    </lineage>
</organism>
<evidence type="ECO:0000313" key="7">
    <source>
        <dbReference type="EMBL" id="KAG5659460.1"/>
    </source>
</evidence>
<dbReference type="SMART" id="SM00829">
    <property type="entry name" value="PKS_ER"/>
    <property type="match status" value="1"/>
</dbReference>
<feature type="transmembrane region" description="Helical" evidence="5">
    <location>
        <begin position="756"/>
        <end position="777"/>
    </location>
</feature>
<feature type="transmembrane region" description="Helical" evidence="5">
    <location>
        <begin position="988"/>
        <end position="1008"/>
    </location>
</feature>
<dbReference type="CDD" id="cd08276">
    <property type="entry name" value="MDR7"/>
    <property type="match status" value="1"/>
</dbReference>
<dbReference type="InterPro" id="IPR013149">
    <property type="entry name" value="ADH-like_C"/>
</dbReference>
<proteinExistence type="predicted"/>
<evidence type="ECO:0000313" key="8">
    <source>
        <dbReference type="Proteomes" id="UP000782241"/>
    </source>
</evidence>
<dbReference type="InterPro" id="IPR052711">
    <property type="entry name" value="Zinc_ADH-like"/>
</dbReference>
<feature type="transmembrane region" description="Helical" evidence="5">
    <location>
        <begin position="1058"/>
        <end position="1081"/>
    </location>
</feature>